<evidence type="ECO:0000313" key="1">
    <source>
        <dbReference type="EMBL" id="KAL3056872.1"/>
    </source>
</evidence>
<comment type="caution">
    <text evidence="1">The sequence shown here is derived from an EMBL/GenBank/DDBJ whole genome shotgun (WGS) entry which is preliminary data.</text>
</comment>
<dbReference type="AlphaFoldDB" id="A0ABD2GRS2"/>
<protein>
    <submittedName>
        <fullName evidence="1">Uncharacterized protein</fullName>
    </submittedName>
</protein>
<accession>A0ABD2GRS2</accession>
<dbReference type="EMBL" id="JBIYXZ010002075">
    <property type="protein sequence ID" value="KAL3056872.1"/>
    <property type="molecule type" value="Genomic_DNA"/>
</dbReference>
<sequence>MKELQKDKDRFLEECFQHVVELEEIALKGVSLSTQVHLDFLIDKMKEKGETEKVKKLEIMKNKMEENPRVKSALSYMSGKTAAMDRLRGNTAE</sequence>
<evidence type="ECO:0000313" key="2">
    <source>
        <dbReference type="Proteomes" id="UP001619887"/>
    </source>
</evidence>
<dbReference type="Proteomes" id="UP001619887">
    <property type="component" value="Unassembled WGS sequence"/>
</dbReference>
<gene>
    <name evidence="1" type="ORF">OYC64_007366</name>
</gene>
<reference evidence="1 2" key="1">
    <citation type="journal article" date="2022" name="G3 (Bethesda)">
        <title>Evaluating Illumina-, Nanopore-, and PacBio-based genome assembly strategies with the bald notothen, Trematomus borchgrevinki.</title>
        <authorList>
            <person name="Rayamajhi N."/>
            <person name="Cheng C.C."/>
            <person name="Catchen J.M."/>
        </authorList>
    </citation>
    <scope>NUCLEOTIDE SEQUENCE [LARGE SCALE GENOMIC DNA]</scope>
    <source>
        <strain evidence="1">AGRC-2024</strain>
    </source>
</reference>
<keyword evidence="2" id="KW-1185">Reference proteome</keyword>
<name>A0ABD2GRS2_PAGBO</name>
<organism evidence="1 2">
    <name type="scientific">Pagothenia borchgrevinki</name>
    <name type="common">Bald rockcod</name>
    <name type="synonym">Trematomus borchgrevinki</name>
    <dbReference type="NCBI Taxonomy" id="8213"/>
    <lineage>
        <taxon>Eukaryota</taxon>
        <taxon>Metazoa</taxon>
        <taxon>Chordata</taxon>
        <taxon>Craniata</taxon>
        <taxon>Vertebrata</taxon>
        <taxon>Euteleostomi</taxon>
        <taxon>Actinopterygii</taxon>
        <taxon>Neopterygii</taxon>
        <taxon>Teleostei</taxon>
        <taxon>Neoteleostei</taxon>
        <taxon>Acanthomorphata</taxon>
        <taxon>Eupercaria</taxon>
        <taxon>Perciformes</taxon>
        <taxon>Notothenioidei</taxon>
        <taxon>Nototheniidae</taxon>
        <taxon>Pagothenia</taxon>
    </lineage>
</organism>
<reference evidence="1 2" key="2">
    <citation type="journal article" date="2024" name="G3 (Bethesda)">
        <title>The genome of the cryopelagic Antarctic bald notothen, Trematomus borchgrevinki.</title>
        <authorList>
            <person name="Rayamajhi N."/>
            <person name="Rivera-Colon A.G."/>
            <person name="Minhas B.F."/>
            <person name="Cheng C.C."/>
            <person name="Catchen J.M."/>
        </authorList>
    </citation>
    <scope>NUCLEOTIDE SEQUENCE [LARGE SCALE GENOMIC DNA]</scope>
    <source>
        <strain evidence="1">AGRC-2024</strain>
    </source>
</reference>
<proteinExistence type="predicted"/>